<keyword evidence="3" id="KW-0145">Chemotaxis</keyword>
<dbReference type="SMART" id="SM00304">
    <property type="entry name" value="HAMP"/>
    <property type="match status" value="1"/>
</dbReference>
<dbReference type="SUPFAM" id="SSF103190">
    <property type="entry name" value="Sensory domain-like"/>
    <property type="match status" value="1"/>
</dbReference>
<dbReference type="CDD" id="cd12912">
    <property type="entry name" value="PDC2_MCP_like"/>
    <property type="match status" value="1"/>
</dbReference>
<evidence type="ECO:0000256" key="4">
    <source>
        <dbReference type="ARBA" id="ARBA00022692"/>
    </source>
</evidence>
<dbReference type="PROSITE" id="PS50885">
    <property type="entry name" value="HAMP"/>
    <property type="match status" value="1"/>
</dbReference>
<evidence type="ECO:0000313" key="10">
    <source>
        <dbReference type="Proteomes" id="UP000486903"/>
    </source>
</evidence>
<dbReference type="Pfam" id="PF00672">
    <property type="entry name" value="HAMP"/>
    <property type="match status" value="1"/>
</dbReference>
<keyword evidence="4" id="KW-0812">Transmembrane</keyword>
<dbReference type="PANTHER" id="PTHR32089:SF112">
    <property type="entry name" value="LYSOZYME-LIKE PROTEIN-RELATED"/>
    <property type="match status" value="1"/>
</dbReference>
<gene>
    <name evidence="9" type="ORF">FDG31_02225</name>
</gene>
<dbReference type="EMBL" id="SXFB01000001">
    <property type="protein sequence ID" value="NFV24992.1"/>
    <property type="molecule type" value="Genomic_DNA"/>
</dbReference>
<organism evidence="9 10">
    <name type="scientific">Clostridium botulinum</name>
    <dbReference type="NCBI Taxonomy" id="1491"/>
    <lineage>
        <taxon>Bacteria</taxon>
        <taxon>Bacillati</taxon>
        <taxon>Bacillota</taxon>
        <taxon>Clostridia</taxon>
        <taxon>Eubacteriales</taxon>
        <taxon>Clostridiaceae</taxon>
        <taxon>Clostridium</taxon>
    </lineage>
</organism>
<dbReference type="Proteomes" id="UP000486903">
    <property type="component" value="Unassembled WGS sequence"/>
</dbReference>
<comment type="caution">
    <text evidence="9">The sequence shown here is derived from an EMBL/GenBank/DDBJ whole genome shotgun (WGS) entry which is preliminary data.</text>
</comment>
<dbReference type="Pfam" id="PF02743">
    <property type="entry name" value="dCache_1"/>
    <property type="match status" value="1"/>
</dbReference>
<dbReference type="PANTHER" id="PTHR32089">
    <property type="entry name" value="METHYL-ACCEPTING CHEMOTAXIS PROTEIN MCPB"/>
    <property type="match status" value="1"/>
</dbReference>
<dbReference type="Gene3D" id="3.30.450.20">
    <property type="entry name" value="PAS domain"/>
    <property type="match status" value="2"/>
</dbReference>
<dbReference type="CDD" id="cd06225">
    <property type="entry name" value="HAMP"/>
    <property type="match status" value="1"/>
</dbReference>
<sequence>MLKKFSFKTKLLITILPVIIIGMSILSFTTFYEFKKTLENELISNKSEEIHKLTENIDTWIDGKLLEVKSSANTPTAKLVDTDIQAVDNFNAERIKFLEENYPGEYDNAAATLFNNDGISRAKYSNGTTVNGDVSEKPWYKNLMSGVPYNISNPVVSKGTGKTLVVIGAPIKNDYDESIGTIISAVNLSHIQEKVKEFKFGENGYSLLIGSDGTILEHPDQELIMKKNISEVDDENIKLLGQQMKKNGTGIFKFGTGKDKFIAFYDKVPLSGWNVASVLSEKELFASVDKLMIMLLLVTAVIVLISAVIIIFVAKQMTSPLSNLSSFSEEISNGNLTNKLEIDGEDEIAKVSNGLNNTVFKLKEMISDISNSAEEVKAVSNNLSLSTSESLKGNEEVSKSMQEIAQGAVTQAQGASEASIVTGELIEEINEVFKKCNDMIDIVEKSSHISESVSKGVDEAISSIENIAETNKLNVKETQILLEQSKQIGQIVDVISAISEQTNLLSLNAAIEAARAGEQGKGFAVVAEEVRNLAEQSTNSSKKIADLIGMIQNQIEIISNKMEKGTNEVISGVEKATLVGENFKEIERVFSTVINVTDEVSKATNRMEKKASTTSDIINNVAAITEQNSAATQEVTASNEEQIAFMHEIVDSTYKLEELINKLNNTVDRFKLEKDTE</sequence>
<dbReference type="GO" id="GO:0007165">
    <property type="term" value="P:signal transduction"/>
    <property type="evidence" value="ECO:0007669"/>
    <property type="project" value="UniProtKB-KW"/>
</dbReference>
<evidence type="ECO:0000256" key="6">
    <source>
        <dbReference type="ARBA" id="ARBA00023136"/>
    </source>
</evidence>
<dbReference type="PROSITE" id="PS50111">
    <property type="entry name" value="CHEMOTAXIS_TRANSDUC_2"/>
    <property type="match status" value="1"/>
</dbReference>
<evidence type="ECO:0000256" key="7">
    <source>
        <dbReference type="ARBA" id="ARBA00023224"/>
    </source>
</evidence>
<dbReference type="SUPFAM" id="SSF58104">
    <property type="entry name" value="Methyl-accepting chemotaxis protein (MCP) signaling domain"/>
    <property type="match status" value="1"/>
</dbReference>
<protein>
    <submittedName>
        <fullName evidence="9">Methyl-accepting chemotaxis protein</fullName>
    </submittedName>
</protein>
<evidence type="ECO:0000256" key="8">
    <source>
        <dbReference type="ARBA" id="ARBA00029447"/>
    </source>
</evidence>
<keyword evidence="6" id="KW-0472">Membrane</keyword>
<evidence type="ECO:0000256" key="5">
    <source>
        <dbReference type="ARBA" id="ARBA00022989"/>
    </source>
</evidence>
<accession>A0A6B4JK23</accession>
<reference evidence="9 10" key="1">
    <citation type="submission" date="2019-04" db="EMBL/GenBank/DDBJ databases">
        <title>Genome sequencing of Clostridium botulinum Groups I-IV and Clostridium butyricum.</title>
        <authorList>
            <person name="Brunt J."/>
            <person name="Van Vliet A.H.M."/>
            <person name="Stringer S.C."/>
            <person name="Carter A.T."/>
            <person name="Peck M.W."/>
        </authorList>
    </citation>
    <scope>NUCLEOTIDE SEQUENCE [LARGE SCALE GENOMIC DNA]</scope>
    <source>
        <strain evidence="9 10">BL81</strain>
    </source>
</reference>
<dbReference type="GO" id="GO:0005886">
    <property type="term" value="C:plasma membrane"/>
    <property type="evidence" value="ECO:0007669"/>
    <property type="project" value="UniProtKB-SubCell"/>
</dbReference>
<comment type="subcellular location">
    <subcellularLocation>
        <location evidence="1">Cell membrane</location>
        <topology evidence="1">Multi-pass membrane protein</topology>
    </subcellularLocation>
</comment>
<dbReference type="InterPro" id="IPR004089">
    <property type="entry name" value="MCPsignal_dom"/>
</dbReference>
<dbReference type="AlphaFoldDB" id="A0A6B4JK23"/>
<dbReference type="InterPro" id="IPR029151">
    <property type="entry name" value="Sensor-like_sf"/>
</dbReference>
<dbReference type="GO" id="GO:0006935">
    <property type="term" value="P:chemotaxis"/>
    <property type="evidence" value="ECO:0007669"/>
    <property type="project" value="UniProtKB-KW"/>
</dbReference>
<evidence type="ECO:0000313" key="9">
    <source>
        <dbReference type="EMBL" id="NFV24992.1"/>
    </source>
</evidence>
<dbReference type="Gene3D" id="1.10.287.950">
    <property type="entry name" value="Methyl-accepting chemotaxis protein"/>
    <property type="match status" value="1"/>
</dbReference>
<dbReference type="RefSeq" id="WP_003370104.1">
    <property type="nucleotide sequence ID" value="NZ_JACBBA010000001.1"/>
</dbReference>
<dbReference type="Pfam" id="PF00015">
    <property type="entry name" value="MCPsignal"/>
    <property type="match status" value="1"/>
</dbReference>
<dbReference type="CDD" id="cd11386">
    <property type="entry name" value="MCP_signal"/>
    <property type="match status" value="1"/>
</dbReference>
<evidence type="ECO:0000256" key="2">
    <source>
        <dbReference type="ARBA" id="ARBA00022475"/>
    </source>
</evidence>
<dbReference type="SMART" id="SM00283">
    <property type="entry name" value="MA"/>
    <property type="match status" value="1"/>
</dbReference>
<evidence type="ECO:0000256" key="3">
    <source>
        <dbReference type="ARBA" id="ARBA00022500"/>
    </source>
</evidence>
<dbReference type="InterPro" id="IPR033479">
    <property type="entry name" value="dCache_1"/>
</dbReference>
<keyword evidence="5" id="KW-1133">Transmembrane helix</keyword>
<name>A0A6B4JK23_CLOBO</name>
<proteinExistence type="inferred from homology"/>
<dbReference type="InterPro" id="IPR003660">
    <property type="entry name" value="HAMP_dom"/>
</dbReference>
<keyword evidence="7" id="KW-0807">Transducer</keyword>
<evidence type="ECO:0000256" key="1">
    <source>
        <dbReference type="ARBA" id="ARBA00004651"/>
    </source>
</evidence>
<keyword evidence="2" id="KW-1003">Cell membrane</keyword>
<comment type="similarity">
    <text evidence="8">Belongs to the methyl-accepting chemotaxis (MCP) protein family.</text>
</comment>